<evidence type="ECO:0000313" key="6">
    <source>
        <dbReference type="Proteomes" id="UP000391834"/>
    </source>
</evidence>
<dbReference type="PANTHER" id="PTHR30363">
    <property type="entry name" value="HTH-TYPE TRANSCRIPTIONAL REGULATOR SRLR-RELATED"/>
    <property type="match status" value="1"/>
</dbReference>
<dbReference type="InterPro" id="IPR036390">
    <property type="entry name" value="WH_DNA-bd_sf"/>
</dbReference>
<dbReference type="PROSITE" id="PS00894">
    <property type="entry name" value="HTH_DEOR_1"/>
    <property type="match status" value="1"/>
</dbReference>
<keyword evidence="2" id="KW-0238">DNA-binding</keyword>
<feature type="domain" description="HTH deoR-type" evidence="4">
    <location>
        <begin position="7"/>
        <end position="62"/>
    </location>
</feature>
<dbReference type="AlphaFoldDB" id="A0A5M4ATU5"/>
<evidence type="ECO:0000313" key="5">
    <source>
        <dbReference type="EMBL" id="GET31144.1"/>
    </source>
</evidence>
<dbReference type="InterPro" id="IPR047779">
    <property type="entry name" value="AgaR-like"/>
</dbReference>
<dbReference type="Pfam" id="PF08220">
    <property type="entry name" value="HTH_DeoR"/>
    <property type="match status" value="1"/>
</dbReference>
<dbReference type="Gene3D" id="3.40.50.1360">
    <property type="match status" value="1"/>
</dbReference>
<dbReference type="InterPro" id="IPR014036">
    <property type="entry name" value="DeoR-like_C"/>
</dbReference>
<dbReference type="GO" id="GO:0003700">
    <property type="term" value="F:DNA-binding transcription factor activity"/>
    <property type="evidence" value="ECO:0007669"/>
    <property type="project" value="InterPro"/>
</dbReference>
<evidence type="ECO:0000259" key="4">
    <source>
        <dbReference type="PROSITE" id="PS51000"/>
    </source>
</evidence>
<keyword evidence="3" id="KW-0804">Transcription</keyword>
<dbReference type="SUPFAM" id="SSF100950">
    <property type="entry name" value="NagB/RpiA/CoA transferase-like"/>
    <property type="match status" value="1"/>
</dbReference>
<dbReference type="SMART" id="SM01134">
    <property type="entry name" value="DeoRC"/>
    <property type="match status" value="1"/>
</dbReference>
<accession>A0A5M4ATU5</accession>
<keyword evidence="6" id="KW-1185">Reference proteome</keyword>
<evidence type="ECO:0000256" key="1">
    <source>
        <dbReference type="ARBA" id="ARBA00023015"/>
    </source>
</evidence>
<gene>
    <name evidence="5" type="primary">agaR</name>
    <name evidence="5" type="ORF">PbJCM13498_00070</name>
</gene>
<comment type="caution">
    <text evidence="5">The sequence shown here is derived from an EMBL/GenBank/DDBJ whole genome shotgun (WGS) entry which is preliminary data.</text>
</comment>
<dbReference type="GO" id="GO:0003677">
    <property type="term" value="F:DNA binding"/>
    <property type="evidence" value="ECO:0007669"/>
    <property type="project" value="UniProtKB-KW"/>
</dbReference>
<dbReference type="PRINTS" id="PR00037">
    <property type="entry name" value="HTHLACR"/>
</dbReference>
<dbReference type="Gene3D" id="1.10.10.10">
    <property type="entry name" value="Winged helix-like DNA-binding domain superfamily/Winged helix DNA-binding domain"/>
    <property type="match status" value="1"/>
</dbReference>
<dbReference type="RefSeq" id="WP_025865751.1">
    <property type="nucleotide sequence ID" value="NZ_BLAX01000001.1"/>
</dbReference>
<dbReference type="OrthoDB" id="9797223at2"/>
<proteinExistence type="predicted"/>
<organism evidence="5 6">
    <name type="scientific">Prolixibacter bellariivorans</name>
    <dbReference type="NCBI Taxonomy" id="314319"/>
    <lineage>
        <taxon>Bacteria</taxon>
        <taxon>Pseudomonadati</taxon>
        <taxon>Bacteroidota</taxon>
        <taxon>Bacteroidia</taxon>
        <taxon>Marinilabiliales</taxon>
        <taxon>Prolixibacteraceae</taxon>
        <taxon>Prolixibacter</taxon>
    </lineage>
</organism>
<dbReference type="Pfam" id="PF00455">
    <property type="entry name" value="DeoRC"/>
    <property type="match status" value="1"/>
</dbReference>
<dbReference type="NCBIfam" id="NF040755">
    <property type="entry name" value="AgaR"/>
    <property type="match status" value="1"/>
</dbReference>
<name>A0A5M4ATU5_9BACT</name>
<dbReference type="PROSITE" id="PS51000">
    <property type="entry name" value="HTH_DEOR_2"/>
    <property type="match status" value="1"/>
</dbReference>
<dbReference type="Proteomes" id="UP000391834">
    <property type="component" value="Unassembled WGS sequence"/>
</dbReference>
<dbReference type="EMBL" id="BLAX01000001">
    <property type="protein sequence ID" value="GET31144.1"/>
    <property type="molecule type" value="Genomic_DNA"/>
</dbReference>
<dbReference type="SUPFAM" id="SSF46785">
    <property type="entry name" value="Winged helix' DNA-binding domain"/>
    <property type="match status" value="1"/>
</dbReference>
<dbReference type="InterPro" id="IPR050313">
    <property type="entry name" value="Carb_Metab_HTH_regulators"/>
</dbReference>
<keyword evidence="1" id="KW-0805">Transcription regulation</keyword>
<dbReference type="InterPro" id="IPR001034">
    <property type="entry name" value="DeoR_HTH"/>
</dbReference>
<evidence type="ECO:0000256" key="3">
    <source>
        <dbReference type="ARBA" id="ARBA00023163"/>
    </source>
</evidence>
<dbReference type="SMART" id="SM00420">
    <property type="entry name" value="HTH_DEOR"/>
    <property type="match status" value="1"/>
</dbReference>
<sequence length="259" mass="29106">MNTENLTPERRDYILKKISELGSIKVKDVSAKFNVSEVTVRKDLELLEKKNLLLRVRGGAIQLNYNPIEEDTPITIKQQKNYREKQLIGKAAVSLIKENDTIILDSGTTTLEIAKNLHKFKNLSIITNALNIALVLNEYKKFQVIIPGGYLREKSVSLVGPIPESFLKNFYCDKLFLGIDSFNLERGVSTPNLEEASMNQMMISIAKEVIAVFDSSKFNRGSFAFIAPVNKINTIITDSGIDPNMKEELERLGIKVIVA</sequence>
<dbReference type="InterPro" id="IPR036388">
    <property type="entry name" value="WH-like_DNA-bd_sf"/>
</dbReference>
<reference evidence="5 6" key="1">
    <citation type="submission" date="2019-10" db="EMBL/GenBank/DDBJ databases">
        <title>Prolixibacter strains distinguished by the presence of nitrate reductase genes were adept at nitrate-dependent anaerobic corrosion of metallic iron and carbon steel.</title>
        <authorList>
            <person name="Iino T."/>
            <person name="Shono N."/>
            <person name="Ito K."/>
            <person name="Nakamura R."/>
            <person name="Sueoka K."/>
            <person name="Harayama S."/>
            <person name="Ohkuma M."/>
        </authorList>
    </citation>
    <scope>NUCLEOTIDE SEQUENCE [LARGE SCALE GENOMIC DNA]</scope>
    <source>
        <strain evidence="5 6">JCM 13498</strain>
    </source>
</reference>
<protein>
    <submittedName>
        <fullName evidence="5">Putative aga operon transcriptional repressor</fullName>
    </submittedName>
</protein>
<dbReference type="InterPro" id="IPR037171">
    <property type="entry name" value="NagB/RpiA_transferase-like"/>
</dbReference>
<dbReference type="InterPro" id="IPR018356">
    <property type="entry name" value="Tscrpt_reg_HTH_DeoR_CS"/>
</dbReference>
<dbReference type="PANTHER" id="PTHR30363:SF44">
    <property type="entry name" value="AGA OPERON TRANSCRIPTIONAL REPRESSOR-RELATED"/>
    <property type="match status" value="1"/>
</dbReference>
<evidence type="ECO:0000256" key="2">
    <source>
        <dbReference type="ARBA" id="ARBA00023125"/>
    </source>
</evidence>